<dbReference type="GO" id="GO:0032153">
    <property type="term" value="C:cell division site"/>
    <property type="evidence" value="ECO:0007669"/>
    <property type="project" value="TreeGrafter"/>
</dbReference>
<keyword evidence="4 10" id="KW-0132">Cell division</keyword>
<keyword evidence="11" id="KW-1185">Reference proteome</keyword>
<keyword evidence="5" id="KW-0717">Septation</keyword>
<proteinExistence type="predicted"/>
<dbReference type="RefSeq" id="WP_124219085.1">
    <property type="nucleotide sequence ID" value="NZ_RKRF01000007.1"/>
</dbReference>
<dbReference type="GO" id="GO:0030428">
    <property type="term" value="C:cell septum"/>
    <property type="evidence" value="ECO:0007669"/>
    <property type="project" value="TreeGrafter"/>
</dbReference>
<dbReference type="GO" id="GO:0043093">
    <property type="term" value="P:FtsZ-dependent cytokinesis"/>
    <property type="evidence" value="ECO:0007669"/>
    <property type="project" value="TreeGrafter"/>
</dbReference>
<evidence type="ECO:0000313" key="11">
    <source>
        <dbReference type="Proteomes" id="UP000276443"/>
    </source>
</evidence>
<accession>A0A3N5CE17</accession>
<keyword evidence="6" id="KW-0131">Cell cycle</keyword>
<dbReference type="EMBL" id="RKRF01000007">
    <property type="protein sequence ID" value="RPF55421.1"/>
    <property type="molecule type" value="Genomic_DNA"/>
</dbReference>
<evidence type="ECO:0000256" key="2">
    <source>
        <dbReference type="ARBA" id="ARBA00015195"/>
    </source>
</evidence>
<protein>
    <recommendedName>
        <fullName evidence="2">Cell division protein ZapA</fullName>
    </recommendedName>
    <alternativeName>
        <fullName evidence="9">Z ring-associated protein ZapA</fullName>
    </alternativeName>
</protein>
<dbReference type="InterPro" id="IPR053712">
    <property type="entry name" value="Bac_CellDiv_Activator"/>
</dbReference>
<evidence type="ECO:0000256" key="3">
    <source>
        <dbReference type="ARBA" id="ARBA00022490"/>
    </source>
</evidence>
<reference evidence="10 11" key="1">
    <citation type="submission" date="2018-11" db="EMBL/GenBank/DDBJ databases">
        <title>Genomic Encyclopedia of Type Strains, Phase IV (KMG-IV): sequencing the most valuable type-strain genomes for metagenomic binning, comparative biology and taxonomic classification.</title>
        <authorList>
            <person name="Goeker M."/>
        </authorList>
    </citation>
    <scope>NUCLEOTIDE SEQUENCE [LARGE SCALE GENOMIC DNA]</scope>
    <source>
        <strain evidence="10 11">DSM 18090</strain>
    </source>
</reference>
<dbReference type="GO" id="GO:0000917">
    <property type="term" value="P:division septum assembly"/>
    <property type="evidence" value="ECO:0007669"/>
    <property type="project" value="UniProtKB-KW"/>
</dbReference>
<dbReference type="GO" id="GO:0000921">
    <property type="term" value="P:septin ring assembly"/>
    <property type="evidence" value="ECO:0007669"/>
    <property type="project" value="TreeGrafter"/>
</dbReference>
<dbReference type="PANTHER" id="PTHR34981">
    <property type="entry name" value="CELL DIVISION PROTEIN ZAPA"/>
    <property type="match status" value="1"/>
</dbReference>
<organism evidence="10 11">
    <name type="scientific">Aquisalibacillus elongatus</name>
    <dbReference type="NCBI Taxonomy" id="485577"/>
    <lineage>
        <taxon>Bacteria</taxon>
        <taxon>Bacillati</taxon>
        <taxon>Bacillota</taxon>
        <taxon>Bacilli</taxon>
        <taxon>Bacillales</taxon>
        <taxon>Bacillaceae</taxon>
        <taxon>Aquisalibacillus</taxon>
    </lineage>
</organism>
<evidence type="ECO:0000256" key="8">
    <source>
        <dbReference type="ARBA" id="ARBA00026068"/>
    </source>
</evidence>
<dbReference type="OrthoDB" id="9808604at2"/>
<dbReference type="AlphaFoldDB" id="A0A3N5CE17"/>
<evidence type="ECO:0000256" key="5">
    <source>
        <dbReference type="ARBA" id="ARBA00023210"/>
    </source>
</evidence>
<dbReference type="InterPro" id="IPR007838">
    <property type="entry name" value="Cell_div_ZapA-like"/>
</dbReference>
<dbReference type="SUPFAM" id="SSF102829">
    <property type="entry name" value="Cell division protein ZapA-like"/>
    <property type="match status" value="1"/>
</dbReference>
<dbReference type="NCBIfam" id="NF010724">
    <property type="entry name" value="PRK14126.1"/>
    <property type="match status" value="1"/>
</dbReference>
<evidence type="ECO:0000256" key="9">
    <source>
        <dbReference type="ARBA" id="ARBA00033158"/>
    </source>
</evidence>
<comment type="subcellular location">
    <subcellularLocation>
        <location evidence="1">Cytoplasm</location>
    </subcellularLocation>
</comment>
<comment type="subunit">
    <text evidence="8">Homodimer. Interacts with FtsZ.</text>
</comment>
<evidence type="ECO:0000256" key="6">
    <source>
        <dbReference type="ARBA" id="ARBA00023306"/>
    </source>
</evidence>
<comment type="function">
    <text evidence="7">Activator of cell division through the inhibition of FtsZ GTPase activity, therefore promoting FtsZ assembly into bundles of protofilaments necessary for the formation of the division Z ring. It is recruited early at mid-cell but it is not essential for cell division.</text>
</comment>
<evidence type="ECO:0000313" key="10">
    <source>
        <dbReference type="EMBL" id="RPF55421.1"/>
    </source>
</evidence>
<dbReference type="Proteomes" id="UP000276443">
    <property type="component" value="Unassembled WGS sequence"/>
</dbReference>
<dbReference type="InterPro" id="IPR036192">
    <property type="entry name" value="Cell_div_ZapA-like_sf"/>
</dbReference>
<dbReference type="Gene3D" id="6.10.250.790">
    <property type="match status" value="1"/>
</dbReference>
<dbReference type="Pfam" id="PF05164">
    <property type="entry name" value="ZapA"/>
    <property type="match status" value="1"/>
</dbReference>
<dbReference type="GO" id="GO:0005829">
    <property type="term" value="C:cytosol"/>
    <property type="evidence" value="ECO:0007669"/>
    <property type="project" value="TreeGrafter"/>
</dbReference>
<sequence length="90" mass="10451">MSESDKNRITVEINNRKFTVVGEESAEHIKMVASLVDQKMDEIRYAKPSLDTSQTAVLTALNTMSDYLKLKEEHNALLQKEQKERKKNRR</sequence>
<comment type="caution">
    <text evidence="10">The sequence shown here is derived from an EMBL/GenBank/DDBJ whole genome shotgun (WGS) entry which is preliminary data.</text>
</comment>
<evidence type="ECO:0000256" key="7">
    <source>
        <dbReference type="ARBA" id="ARBA00024910"/>
    </source>
</evidence>
<keyword evidence="3" id="KW-0963">Cytoplasm</keyword>
<name>A0A3N5CE17_9BACI</name>
<evidence type="ECO:0000256" key="1">
    <source>
        <dbReference type="ARBA" id="ARBA00004496"/>
    </source>
</evidence>
<dbReference type="PANTHER" id="PTHR34981:SF1">
    <property type="entry name" value="CELL DIVISION PROTEIN ZAPA"/>
    <property type="match status" value="1"/>
</dbReference>
<gene>
    <name evidence="10" type="ORF">EDC24_0294</name>
</gene>
<evidence type="ECO:0000256" key="4">
    <source>
        <dbReference type="ARBA" id="ARBA00022618"/>
    </source>
</evidence>